<evidence type="ECO:0000313" key="8">
    <source>
        <dbReference type="EMBL" id="ADI00371.1"/>
    </source>
</evidence>
<dbReference type="eggNOG" id="COG4783">
    <property type="taxonomic scope" value="Bacteria"/>
</dbReference>
<dbReference type="PANTHER" id="PTHR47245">
    <property type="entry name" value="PEPTIDYLPROLYL ISOMERASE"/>
    <property type="match status" value="1"/>
</dbReference>
<reference evidence="8" key="1">
    <citation type="submission" date="2009-10" db="EMBL/GenBank/DDBJ databases">
        <title>Complete sequence of Bacillus selenitireducens MLS10.</title>
        <authorList>
            <consortium name="US DOE Joint Genome Institute"/>
            <person name="Lucas S."/>
            <person name="Copeland A."/>
            <person name="Lapidus A."/>
            <person name="Glavina del Rio T."/>
            <person name="Dalin E."/>
            <person name="Tice H."/>
            <person name="Bruce D."/>
            <person name="Goodwin L."/>
            <person name="Pitluck S."/>
            <person name="Sims D."/>
            <person name="Brettin T."/>
            <person name="Detter J.C."/>
            <person name="Han C."/>
            <person name="Larimer F."/>
            <person name="Land M."/>
            <person name="Hauser L."/>
            <person name="Kyrpides N."/>
            <person name="Ovchinnikova G."/>
            <person name="Stolz J."/>
        </authorList>
    </citation>
    <scope>NUCLEOTIDE SEQUENCE [LARGE SCALE GENOMIC DNA]</scope>
    <source>
        <strain evidence="8">MLS10</strain>
    </source>
</reference>
<dbReference type="Gene3D" id="1.10.4030.10">
    <property type="entry name" value="Porin chaperone SurA, peptide-binding domain"/>
    <property type="match status" value="1"/>
</dbReference>
<comment type="catalytic activity">
    <reaction evidence="1">
        <text>[protein]-peptidylproline (omega=180) = [protein]-peptidylproline (omega=0)</text>
        <dbReference type="Rhea" id="RHEA:16237"/>
        <dbReference type="Rhea" id="RHEA-COMP:10747"/>
        <dbReference type="Rhea" id="RHEA-COMP:10748"/>
        <dbReference type="ChEBI" id="CHEBI:83833"/>
        <dbReference type="ChEBI" id="CHEBI:83834"/>
        <dbReference type="EC" id="5.2.1.8"/>
    </reaction>
</comment>
<feature type="signal peptide" evidence="7">
    <location>
        <begin position="1"/>
        <end position="19"/>
    </location>
</feature>
<evidence type="ECO:0000256" key="7">
    <source>
        <dbReference type="SAM" id="SignalP"/>
    </source>
</evidence>
<sequence>MKKKLFTGLSLAATMAVVAACGGNDEGNTGDNNNLLDGNNQEEAPDNDMNDEAAMEGELEGDLEDEMEMEMPEPDLDGIPDVVAEVNGEEISQEEFLATYEPQFQQMAMQSQMTGEEVDEAQIRDMVADSMVNNTLLIQEADSQGIEATDEDIEQLLTELAQQNQMESSDQFLQALEEQGTPEDVVMDQVEMQVKVDQLIANEAGEIDVSDAEVEEMYAQLEAQQEQSGGELPPLDEIRTEIEDEVRNQQEMEFAQTLLDDLRSDADITVHL</sequence>
<evidence type="ECO:0000256" key="2">
    <source>
        <dbReference type="ARBA" id="ARBA00013194"/>
    </source>
</evidence>
<proteinExistence type="predicted"/>
<keyword evidence="5" id="KW-0413">Isomerase</keyword>
<dbReference type="GO" id="GO:0003755">
    <property type="term" value="F:peptidyl-prolyl cis-trans isomerase activity"/>
    <property type="evidence" value="ECO:0007669"/>
    <property type="project" value="UniProtKB-KW"/>
</dbReference>
<dbReference type="HOGENOM" id="CLU_091247_0_0_9"/>
<evidence type="ECO:0000256" key="6">
    <source>
        <dbReference type="SAM" id="MobiDB-lite"/>
    </source>
</evidence>
<evidence type="ECO:0000256" key="3">
    <source>
        <dbReference type="ARBA" id="ARBA00022729"/>
    </source>
</evidence>
<keyword evidence="9" id="KW-1185">Reference proteome</keyword>
<evidence type="ECO:0000256" key="5">
    <source>
        <dbReference type="ARBA" id="ARBA00023235"/>
    </source>
</evidence>
<evidence type="ECO:0000256" key="1">
    <source>
        <dbReference type="ARBA" id="ARBA00000971"/>
    </source>
</evidence>
<dbReference type="AlphaFoldDB" id="D6XZ86"/>
<evidence type="ECO:0000313" key="9">
    <source>
        <dbReference type="Proteomes" id="UP000000271"/>
    </source>
</evidence>
<organism evidence="8 9">
    <name type="scientific">Bacillus selenitireducens (strain ATCC 700615 / DSM 15326 / MLS10)</name>
    <dbReference type="NCBI Taxonomy" id="439292"/>
    <lineage>
        <taxon>Bacteria</taxon>
        <taxon>Bacillati</taxon>
        <taxon>Bacillota</taxon>
        <taxon>Bacilli</taxon>
        <taxon>Bacillales</taxon>
        <taxon>Bacillaceae</taxon>
        <taxon>Salisediminibacterium</taxon>
    </lineage>
</organism>
<dbReference type="EC" id="5.2.1.8" evidence="2"/>
<dbReference type="KEGG" id="bse:Bsel_2882"/>
<dbReference type="STRING" id="439292.Bsel_2882"/>
<feature type="region of interest" description="Disordered" evidence="6">
    <location>
        <begin position="27"/>
        <end position="49"/>
    </location>
</feature>
<dbReference type="InterPro" id="IPR027304">
    <property type="entry name" value="Trigger_fact/SurA_dom_sf"/>
</dbReference>
<dbReference type="OrthoDB" id="4775280at2"/>
<dbReference type="PROSITE" id="PS51257">
    <property type="entry name" value="PROKAR_LIPOPROTEIN"/>
    <property type="match status" value="1"/>
</dbReference>
<evidence type="ECO:0000256" key="4">
    <source>
        <dbReference type="ARBA" id="ARBA00023110"/>
    </source>
</evidence>
<dbReference type="PANTHER" id="PTHR47245:SF1">
    <property type="entry name" value="FOLDASE PROTEIN PRSA"/>
    <property type="match status" value="1"/>
</dbReference>
<feature type="chain" id="PRO_5003090848" description="peptidylprolyl isomerase" evidence="7">
    <location>
        <begin position="20"/>
        <end position="272"/>
    </location>
</feature>
<dbReference type="SUPFAM" id="SSF109998">
    <property type="entry name" value="Triger factor/SurA peptide-binding domain-like"/>
    <property type="match status" value="1"/>
</dbReference>
<dbReference type="EMBL" id="CP001791">
    <property type="protein sequence ID" value="ADI00371.1"/>
    <property type="molecule type" value="Genomic_DNA"/>
</dbReference>
<keyword evidence="4" id="KW-0697">Rotamase</keyword>
<dbReference type="InterPro" id="IPR050245">
    <property type="entry name" value="PrsA_foldase"/>
</dbReference>
<protein>
    <recommendedName>
        <fullName evidence="2">peptidylprolyl isomerase</fullName>
        <ecNumber evidence="2">5.2.1.8</ecNumber>
    </recommendedName>
</protein>
<dbReference type="Pfam" id="PF13624">
    <property type="entry name" value="SurA_N_3"/>
    <property type="match status" value="1"/>
</dbReference>
<dbReference type="RefSeq" id="WP_013173784.1">
    <property type="nucleotide sequence ID" value="NC_014219.1"/>
</dbReference>
<gene>
    <name evidence="8" type="ordered locus">Bsel_2882</name>
</gene>
<keyword evidence="3 7" id="KW-0732">Signal</keyword>
<name>D6XZ86_BACIE</name>
<feature type="compositionally biased region" description="Low complexity" evidence="6">
    <location>
        <begin position="27"/>
        <end position="39"/>
    </location>
</feature>
<dbReference type="Proteomes" id="UP000000271">
    <property type="component" value="Chromosome"/>
</dbReference>
<accession>D6XZ86</accession>